<dbReference type="PANTHER" id="PTHR43527">
    <property type="entry name" value="4-DIPHOSPHOCYTIDYL-2-C-METHYL-D-ERYTHRITOL KINASE, CHLOROPLASTIC"/>
    <property type="match status" value="1"/>
</dbReference>
<protein>
    <recommendedName>
        <fullName evidence="3 9">4-diphosphocytidyl-2-C-methyl-D-erythritol kinase</fullName>
        <shortName evidence="9">CMK</shortName>
        <ecNumber evidence="2 9">2.7.1.148</ecNumber>
    </recommendedName>
    <alternativeName>
        <fullName evidence="8 9">4-(cytidine-5'-diphospho)-2-C-methyl-D-erythritol kinase</fullName>
    </alternativeName>
</protein>
<dbReference type="InterPro" id="IPR013750">
    <property type="entry name" value="GHMP_kinase_C_dom"/>
</dbReference>
<dbReference type="EC" id="2.7.1.148" evidence="2 9"/>
<dbReference type="EMBL" id="NBTM02000001">
    <property type="protein sequence ID" value="PNL91796.1"/>
    <property type="molecule type" value="Genomic_DNA"/>
</dbReference>
<evidence type="ECO:0000256" key="7">
    <source>
        <dbReference type="ARBA" id="ARBA00022840"/>
    </source>
</evidence>
<evidence type="ECO:0000256" key="8">
    <source>
        <dbReference type="ARBA" id="ARBA00032554"/>
    </source>
</evidence>
<dbReference type="GO" id="GO:0050515">
    <property type="term" value="F:4-(cytidine 5'-diphospho)-2-C-methyl-D-erythritol kinase activity"/>
    <property type="evidence" value="ECO:0007669"/>
    <property type="project" value="UniProtKB-UniRule"/>
</dbReference>
<dbReference type="Proteomes" id="UP000192813">
    <property type="component" value="Unassembled WGS sequence"/>
</dbReference>
<dbReference type="NCBIfam" id="TIGR00154">
    <property type="entry name" value="ispE"/>
    <property type="match status" value="1"/>
</dbReference>
<dbReference type="HAMAP" id="MF_00061">
    <property type="entry name" value="IspE"/>
    <property type="match status" value="1"/>
</dbReference>
<dbReference type="SUPFAM" id="SSF54211">
    <property type="entry name" value="Ribosomal protein S5 domain 2-like"/>
    <property type="match status" value="1"/>
</dbReference>
<feature type="active site" evidence="9">
    <location>
        <position position="10"/>
    </location>
</feature>
<comment type="pathway">
    <text evidence="9">Isoprenoid biosynthesis; isopentenyl diphosphate biosynthesis via DXP pathway; isopentenyl diphosphate from 1-deoxy-D-xylulose 5-phosphate: step 3/6.</text>
</comment>
<dbReference type="SUPFAM" id="SSF55060">
    <property type="entry name" value="GHMP Kinase, C-terminal domain"/>
    <property type="match status" value="1"/>
</dbReference>
<feature type="binding site" evidence="9">
    <location>
        <begin position="94"/>
        <end position="104"/>
    </location>
    <ligand>
        <name>ATP</name>
        <dbReference type="ChEBI" id="CHEBI:30616"/>
    </ligand>
</feature>
<comment type="similarity">
    <text evidence="1 9">Belongs to the GHMP kinase family. IspE subfamily.</text>
</comment>
<dbReference type="GO" id="GO:0016114">
    <property type="term" value="P:terpenoid biosynthetic process"/>
    <property type="evidence" value="ECO:0007669"/>
    <property type="project" value="UniProtKB-UniRule"/>
</dbReference>
<dbReference type="InterPro" id="IPR004424">
    <property type="entry name" value="IspE"/>
</dbReference>
<dbReference type="RefSeq" id="WP_083069042.1">
    <property type="nucleotide sequence ID" value="NZ_JALXKY010000001.1"/>
</dbReference>
<gene>
    <name evidence="9" type="primary">ispE</name>
    <name evidence="12" type="ORF">A6J77_005985</name>
</gene>
<keyword evidence="9" id="KW-0414">Isoprene biosynthesis</keyword>
<dbReference type="InterPro" id="IPR014721">
    <property type="entry name" value="Ribsml_uS5_D2-typ_fold_subgr"/>
</dbReference>
<evidence type="ECO:0000259" key="11">
    <source>
        <dbReference type="Pfam" id="PF08544"/>
    </source>
</evidence>
<dbReference type="Gene3D" id="3.30.230.10">
    <property type="match status" value="1"/>
</dbReference>
<dbReference type="AlphaFoldDB" id="A0A2J9PNC9"/>
<dbReference type="InterPro" id="IPR036554">
    <property type="entry name" value="GHMP_kinase_C_sf"/>
</dbReference>
<evidence type="ECO:0000256" key="6">
    <source>
        <dbReference type="ARBA" id="ARBA00022777"/>
    </source>
</evidence>
<evidence type="ECO:0000256" key="9">
    <source>
        <dbReference type="HAMAP-Rule" id="MF_00061"/>
    </source>
</evidence>
<evidence type="ECO:0000313" key="12">
    <source>
        <dbReference type="EMBL" id="PNL91796.1"/>
    </source>
</evidence>
<dbReference type="GO" id="GO:0019288">
    <property type="term" value="P:isopentenyl diphosphate biosynthetic process, methylerythritol 4-phosphate pathway"/>
    <property type="evidence" value="ECO:0007669"/>
    <property type="project" value="UniProtKB-UniRule"/>
</dbReference>
<evidence type="ECO:0000256" key="4">
    <source>
        <dbReference type="ARBA" id="ARBA00022679"/>
    </source>
</evidence>
<dbReference type="Pfam" id="PF08544">
    <property type="entry name" value="GHMP_kinases_C"/>
    <property type="match status" value="1"/>
</dbReference>
<comment type="caution">
    <text evidence="12">The sequence shown here is derived from an EMBL/GenBank/DDBJ whole genome shotgun (WGS) entry which is preliminary data.</text>
</comment>
<keyword evidence="4 9" id="KW-0808">Transferase</keyword>
<comment type="function">
    <text evidence="9">Catalyzes the phosphorylation of the position 2 hydroxy group of 4-diphosphocytidyl-2C-methyl-D-erythritol.</text>
</comment>
<dbReference type="InterPro" id="IPR006204">
    <property type="entry name" value="GHMP_kinase_N_dom"/>
</dbReference>
<reference evidence="13" key="1">
    <citation type="submission" date="2017-12" db="EMBL/GenBank/DDBJ databases">
        <title>FDA dAtabase for Regulatory Grade micrObial Sequences (FDA-ARGOS): Supporting development and validation of Infectious Disease Dx tests.</title>
        <authorList>
            <person name="Hoffmann M."/>
            <person name="Allard M."/>
            <person name="Evans P."/>
            <person name="Brown E."/>
            <person name="Tallon L."/>
            <person name="Sadzewicz L."/>
            <person name="Sengamalay N."/>
            <person name="Ott S."/>
            <person name="Godinez A."/>
            <person name="Nagaraj S."/>
            <person name="Vavikolanu K."/>
            <person name="Aluvathingal J."/>
            <person name="Nadendla S."/>
            <person name="Sichtig H."/>
        </authorList>
    </citation>
    <scope>NUCLEOTIDE SEQUENCE [LARGE SCALE GENOMIC DNA]</scope>
    <source>
        <strain evidence="13">FDAARGOS_249</strain>
    </source>
</reference>
<feature type="active site" evidence="9">
    <location>
        <position position="136"/>
    </location>
</feature>
<evidence type="ECO:0000256" key="5">
    <source>
        <dbReference type="ARBA" id="ARBA00022741"/>
    </source>
</evidence>
<feature type="domain" description="GHMP kinase N-terminal" evidence="10">
    <location>
        <begin position="66"/>
        <end position="144"/>
    </location>
</feature>
<evidence type="ECO:0000256" key="2">
    <source>
        <dbReference type="ARBA" id="ARBA00012052"/>
    </source>
</evidence>
<keyword evidence="7 9" id="KW-0067">ATP-binding</keyword>
<dbReference type="InterPro" id="IPR020568">
    <property type="entry name" value="Ribosomal_Su5_D2-typ_SF"/>
</dbReference>
<dbReference type="UniPathway" id="UPA00056">
    <property type="reaction ID" value="UER00094"/>
</dbReference>
<dbReference type="GO" id="GO:0005524">
    <property type="term" value="F:ATP binding"/>
    <property type="evidence" value="ECO:0007669"/>
    <property type="project" value="UniProtKB-UniRule"/>
</dbReference>
<evidence type="ECO:0000256" key="3">
    <source>
        <dbReference type="ARBA" id="ARBA00017473"/>
    </source>
</evidence>
<organism evidence="12 13">
    <name type="scientific">Aerococcus viridans</name>
    <dbReference type="NCBI Taxonomy" id="1377"/>
    <lineage>
        <taxon>Bacteria</taxon>
        <taxon>Bacillati</taxon>
        <taxon>Bacillota</taxon>
        <taxon>Bacilli</taxon>
        <taxon>Lactobacillales</taxon>
        <taxon>Aerococcaceae</taxon>
        <taxon>Aerococcus</taxon>
    </lineage>
</organism>
<accession>A0A2J9PNC9</accession>
<dbReference type="Pfam" id="PF00288">
    <property type="entry name" value="GHMP_kinases_N"/>
    <property type="match status" value="1"/>
</dbReference>
<dbReference type="Gene3D" id="3.30.70.890">
    <property type="entry name" value="GHMP kinase, C-terminal domain"/>
    <property type="match status" value="1"/>
</dbReference>
<proteinExistence type="inferred from homology"/>
<keyword evidence="6 9" id="KW-0418">Kinase</keyword>
<evidence type="ECO:0000313" key="13">
    <source>
        <dbReference type="Proteomes" id="UP000192813"/>
    </source>
</evidence>
<evidence type="ECO:0000259" key="10">
    <source>
        <dbReference type="Pfam" id="PF00288"/>
    </source>
</evidence>
<sequence length="301" mass="33081">MIVGEVAPAKINLAQDILFRRSDNYHEVAMVMASIDLSDYLTFELIPEDKIIVETSRAFLPEDNRNHAYQAAQLMKKVGNIKTGVHISIEKRIPVAAGLGGGSTDAAAVFRKLNTLWDINLPLKELQALANQVGSDVAYSIAGGTALVEGRGEKIRQIQPAPKCWIILAKPAISVSTRKIFNQLDVERLNYEPNAPKVLAALESGSYEDLMAAIGNSLEPVTFSQHPKLAKLKQQMLDFGADGVTMSGSGPTIIGFTQVYSRGQRIYNALRGFCQEVYMVRVMPEINDVFRNESNEESKPS</sequence>
<dbReference type="PANTHER" id="PTHR43527:SF2">
    <property type="entry name" value="4-DIPHOSPHOCYTIDYL-2-C-METHYL-D-ERYTHRITOL KINASE, CHLOROPLASTIC"/>
    <property type="match status" value="1"/>
</dbReference>
<dbReference type="PIRSF" id="PIRSF010376">
    <property type="entry name" value="IspE"/>
    <property type="match status" value="1"/>
</dbReference>
<evidence type="ECO:0000256" key="1">
    <source>
        <dbReference type="ARBA" id="ARBA00009684"/>
    </source>
</evidence>
<feature type="domain" description="GHMP kinase C-terminal" evidence="11">
    <location>
        <begin position="199"/>
        <end position="273"/>
    </location>
</feature>
<comment type="catalytic activity">
    <reaction evidence="9">
        <text>4-CDP-2-C-methyl-D-erythritol + ATP = 4-CDP-2-C-methyl-D-erythritol 2-phosphate + ADP + H(+)</text>
        <dbReference type="Rhea" id="RHEA:18437"/>
        <dbReference type="ChEBI" id="CHEBI:15378"/>
        <dbReference type="ChEBI" id="CHEBI:30616"/>
        <dbReference type="ChEBI" id="CHEBI:57823"/>
        <dbReference type="ChEBI" id="CHEBI:57919"/>
        <dbReference type="ChEBI" id="CHEBI:456216"/>
        <dbReference type="EC" id="2.7.1.148"/>
    </reaction>
</comment>
<keyword evidence="5 9" id="KW-0547">Nucleotide-binding</keyword>
<name>A0A2J9PNC9_9LACT</name>